<evidence type="ECO:0000256" key="2">
    <source>
        <dbReference type="SAM" id="Coils"/>
    </source>
</evidence>
<dbReference type="PANTHER" id="PTHR15036:SF85">
    <property type="entry name" value="SP2353, ISOFORM A"/>
    <property type="match status" value="1"/>
</dbReference>
<dbReference type="SMART" id="SM00282">
    <property type="entry name" value="LamG"/>
    <property type="match status" value="3"/>
</dbReference>
<comment type="caution">
    <text evidence="1">Lacks conserved residue(s) required for the propagation of feature annotation.</text>
</comment>
<evidence type="ECO:0000259" key="3">
    <source>
        <dbReference type="PROSITE" id="PS50025"/>
    </source>
</evidence>
<dbReference type="AlphaFoldDB" id="A0A0L8FMH4"/>
<reference evidence="4" key="1">
    <citation type="submission" date="2015-07" db="EMBL/GenBank/DDBJ databases">
        <title>MeaNS - Measles Nucleotide Surveillance Program.</title>
        <authorList>
            <person name="Tran T."/>
            <person name="Druce J."/>
        </authorList>
    </citation>
    <scope>NUCLEOTIDE SEQUENCE</scope>
    <source>
        <strain evidence="4">UCB-OBI-ISO-001</strain>
        <tissue evidence="4">Gonad</tissue>
    </source>
</reference>
<dbReference type="OrthoDB" id="5984158at2759"/>
<dbReference type="SUPFAM" id="SSF49899">
    <property type="entry name" value="Concanavalin A-like lectins/glucanases"/>
    <property type="match status" value="3"/>
</dbReference>
<dbReference type="InterPro" id="IPR010307">
    <property type="entry name" value="Laminin_dom_II"/>
</dbReference>
<accession>A0A0L8FMH4</accession>
<proteinExistence type="predicted"/>
<feature type="domain" description="Laminin G" evidence="3">
    <location>
        <begin position="551"/>
        <end position="723"/>
    </location>
</feature>
<dbReference type="Pfam" id="PF00054">
    <property type="entry name" value="Laminin_G_1"/>
    <property type="match status" value="1"/>
</dbReference>
<dbReference type="InterPro" id="IPR013320">
    <property type="entry name" value="ConA-like_dom_sf"/>
</dbReference>
<protein>
    <recommendedName>
        <fullName evidence="3">Laminin G domain-containing protein</fullName>
    </recommendedName>
</protein>
<dbReference type="InterPro" id="IPR001791">
    <property type="entry name" value="Laminin_G"/>
</dbReference>
<gene>
    <name evidence="4" type="ORF">OCBIM_22014040mg</name>
</gene>
<dbReference type="STRING" id="37653.A0A0L8FMH4"/>
<feature type="domain" description="Laminin G" evidence="3">
    <location>
        <begin position="359"/>
        <end position="545"/>
    </location>
</feature>
<dbReference type="PROSITE" id="PS50025">
    <property type="entry name" value="LAM_G_DOMAIN"/>
    <property type="match status" value="2"/>
</dbReference>
<feature type="coiled-coil region" evidence="2">
    <location>
        <begin position="211"/>
        <end position="245"/>
    </location>
</feature>
<organism evidence="4">
    <name type="scientific">Octopus bimaculoides</name>
    <name type="common">California two-spotted octopus</name>
    <dbReference type="NCBI Taxonomy" id="37653"/>
    <lineage>
        <taxon>Eukaryota</taxon>
        <taxon>Metazoa</taxon>
        <taxon>Spiralia</taxon>
        <taxon>Lophotrochozoa</taxon>
        <taxon>Mollusca</taxon>
        <taxon>Cephalopoda</taxon>
        <taxon>Coleoidea</taxon>
        <taxon>Octopodiformes</taxon>
        <taxon>Octopoda</taxon>
        <taxon>Incirrata</taxon>
        <taxon>Octopodidae</taxon>
        <taxon>Octopus</taxon>
    </lineage>
</organism>
<dbReference type="CDD" id="cd00110">
    <property type="entry name" value="LamG"/>
    <property type="match status" value="2"/>
</dbReference>
<evidence type="ECO:0000256" key="1">
    <source>
        <dbReference type="PROSITE-ProRule" id="PRU00122"/>
    </source>
</evidence>
<feature type="coiled-coil region" evidence="2">
    <location>
        <begin position="325"/>
        <end position="352"/>
    </location>
</feature>
<sequence length="956" mass="106281">MTRDKIDGVREKLYDLQSNSRDAGELSSSALNLLQQLNNSLSANAMNTINKTVDKISRMISMARIMLEDIYANDDELKQLSTKLSEKVSQLSDFFDDLESFIDEPVDEAHENVGKAIQHSEEIQREIQSLDSIYVNTKSASDTSVKAANSYKNIIMSIEDATAAANDALNVSQISHDMSQGVGENSMISKWTSLEIKMNASAAYDITTQDLASQLQSVQSLGDRVEKLNKEIQVKLEQFQDLHHDNYTASAHAIAMEAMETSDKASEVLIKANSIRPEDKSLMSSIPLHHSDTNESVTNGLKQVDRARQLLPNITSMIQYILDKKDAALSRAHNASLDMKELRKKIELARSQANQILVGLKFSDSAVRLRNPPQVDSSGSYTKVSMHVKTYARNGLLTYIGGPKHEVQTQDYLSLEVANGRVMLRFDLGSGPGIVYHPKQIDDGEWHYIEAERIGAVGSLKVVTDGEDVIKMNGTSGGTNSVLLLRKHETYFFVGGFPESVTLPDDITKTRFVGAMERYVYNDYPMGLWDFVSAENNYDGVTARLIKRKTFDGYRFDGDSYFELKATHNVQKRFDISLSFNTFKPNGLLLLMYDTKSQDFASIDMRDGHIVYQYDLGGGRAFIATKERYNDGKWHQVQIRRHFQEGHLSMDSGTATYLEKSPGNLKMLAVKKLFIGGYTDYLDMPRSNLSNFGFNGCIKSLQFNTDSTGFENRILAHKVIPGCPEQRRYLAISVSSGHITVIRDEGPEVKSKIGNYNDGSWHYISVVKDGQELTLNINDVDMAVGLATTGLDTDVQLYFGGIPEDISLPGGVPDVQFYGCIEDVTINGLFFNFATAKHSAGVRVNICPLDISTTVPSTSVVPAITVRLRPCWSTAFSRANRPHDLFFGSLVLILSVSFCRTTKLRKPPPPTLPPGQCALPKVPAAADSYSASGHRFGATSNASRWEVYIRNKNNRK</sequence>
<dbReference type="GO" id="GO:0016020">
    <property type="term" value="C:membrane"/>
    <property type="evidence" value="ECO:0007669"/>
    <property type="project" value="UniProtKB-SubCell"/>
</dbReference>
<dbReference type="GO" id="GO:0007155">
    <property type="term" value="P:cell adhesion"/>
    <property type="evidence" value="ECO:0007669"/>
    <property type="project" value="InterPro"/>
</dbReference>
<dbReference type="InterPro" id="IPR050372">
    <property type="entry name" value="Neurexin-related_CASP"/>
</dbReference>
<dbReference type="Pfam" id="PF06009">
    <property type="entry name" value="Laminin_II"/>
    <property type="match status" value="1"/>
</dbReference>
<dbReference type="Pfam" id="PF02210">
    <property type="entry name" value="Laminin_G_2"/>
    <property type="match status" value="2"/>
</dbReference>
<dbReference type="Gene3D" id="2.60.120.200">
    <property type="match status" value="3"/>
</dbReference>
<dbReference type="PANTHER" id="PTHR15036">
    <property type="entry name" value="PIKACHURIN-LIKE PROTEIN"/>
    <property type="match status" value="1"/>
</dbReference>
<evidence type="ECO:0000313" key="4">
    <source>
        <dbReference type="EMBL" id="KOF65906.1"/>
    </source>
</evidence>
<keyword evidence="2" id="KW-0175">Coiled coil</keyword>
<dbReference type="EMBL" id="KQ428727">
    <property type="protein sequence ID" value="KOF65906.1"/>
    <property type="molecule type" value="Genomic_DNA"/>
</dbReference>
<name>A0A0L8FMH4_OCTBM</name>